<keyword evidence="1" id="KW-0732">Signal</keyword>
<feature type="chain" id="PRO_5016180240" evidence="1">
    <location>
        <begin position="29"/>
        <end position="179"/>
    </location>
</feature>
<dbReference type="Pfam" id="PF06776">
    <property type="entry name" value="IalB"/>
    <property type="match status" value="1"/>
</dbReference>
<proteinExistence type="predicted"/>
<dbReference type="InterPro" id="IPR038696">
    <property type="entry name" value="IalB_sf"/>
</dbReference>
<organism evidence="3 4">
    <name type="scientific">Pseudomonas luteola</name>
    <dbReference type="NCBI Taxonomy" id="47886"/>
    <lineage>
        <taxon>Bacteria</taxon>
        <taxon>Pseudomonadati</taxon>
        <taxon>Pseudomonadota</taxon>
        <taxon>Gammaproteobacteria</taxon>
        <taxon>Pseudomonadales</taxon>
        <taxon>Pseudomonadaceae</taxon>
        <taxon>Pseudomonas</taxon>
    </lineage>
</organism>
<evidence type="ECO:0000313" key="4">
    <source>
        <dbReference type="Proteomes" id="UP000250443"/>
    </source>
</evidence>
<dbReference type="Proteomes" id="UP000250443">
    <property type="component" value="Unassembled WGS sequence"/>
</dbReference>
<gene>
    <name evidence="2" type="ORF">IRZ65_15795</name>
    <name evidence="3" type="ORF">NCTC11842_04912</name>
</gene>
<feature type="signal peptide" evidence="1">
    <location>
        <begin position="1"/>
        <end position="28"/>
    </location>
</feature>
<name>A0A2X2D2P9_PSELU</name>
<dbReference type="Proteomes" id="UP000626180">
    <property type="component" value="Unassembled WGS sequence"/>
</dbReference>
<evidence type="ECO:0000256" key="1">
    <source>
        <dbReference type="SAM" id="SignalP"/>
    </source>
</evidence>
<dbReference type="EMBL" id="JADMCD010000008">
    <property type="protein sequence ID" value="MBF8642149.1"/>
    <property type="molecule type" value="Genomic_DNA"/>
</dbReference>
<accession>A0A2X2D2P9</accession>
<reference evidence="2 5" key="2">
    <citation type="submission" date="2020-10" db="EMBL/GenBank/DDBJ databases">
        <title>Genome sequences of Pseudomonas isolates.</title>
        <authorList>
            <person name="Wessels L."/>
            <person name="Reich F."/>
            <person name="Hammerl J."/>
        </authorList>
    </citation>
    <scope>NUCLEOTIDE SEQUENCE [LARGE SCALE GENOMIC DNA]</scope>
    <source>
        <strain evidence="2 5">20-MO00624-0</strain>
    </source>
</reference>
<dbReference type="Gene3D" id="2.60.40.1880">
    <property type="entry name" value="Invasion associated locus B (IalB) protein"/>
    <property type="match status" value="1"/>
</dbReference>
<evidence type="ECO:0000313" key="5">
    <source>
        <dbReference type="Proteomes" id="UP000626180"/>
    </source>
</evidence>
<keyword evidence="5" id="KW-1185">Reference proteome</keyword>
<evidence type="ECO:0000313" key="2">
    <source>
        <dbReference type="EMBL" id="MBF8642149.1"/>
    </source>
</evidence>
<reference evidence="3 4" key="1">
    <citation type="submission" date="2018-06" db="EMBL/GenBank/DDBJ databases">
        <authorList>
            <consortium name="Pathogen Informatics"/>
            <person name="Doyle S."/>
        </authorList>
    </citation>
    <scope>NUCLEOTIDE SEQUENCE [LARGE SCALE GENOMIC DNA]</scope>
    <source>
        <strain evidence="3 4">NCTC11842</strain>
    </source>
</reference>
<protein>
    <submittedName>
        <fullName evidence="2">Invasion associated locus B family protein</fullName>
    </submittedName>
    <submittedName>
        <fullName evidence="3">Invasion protein B, involved in pathogenesis</fullName>
    </submittedName>
</protein>
<dbReference type="EMBL" id="UAUF01000014">
    <property type="protein sequence ID" value="SPZ13191.1"/>
    <property type="molecule type" value="Genomic_DNA"/>
</dbReference>
<sequence>MKQNGFLPALAFSTMLLTGAGLSTTVQAQTAPGDAQGKPTATETYGDWSVICRNVPEEGKVCAMSQVINNKDGQRMLAIELRPGKEGLGGFMVLPFGVAVTKGVRLQVDDQDTRTVDFHTCLPVGCIAPLDFDNNQLKALRKGKALNVTAAIATGGEAHGPLSLKGFTKAAERTRALMK</sequence>
<evidence type="ECO:0000313" key="3">
    <source>
        <dbReference type="EMBL" id="SPZ13191.1"/>
    </source>
</evidence>
<dbReference type="RefSeq" id="WP_010796647.1">
    <property type="nucleotide sequence ID" value="NZ_CP069262.1"/>
</dbReference>
<dbReference type="InterPro" id="IPR010642">
    <property type="entry name" value="Invasion_prot_B"/>
</dbReference>
<dbReference type="AlphaFoldDB" id="A0A2X2D2P9"/>